<dbReference type="PANTHER" id="PTHR40465">
    <property type="entry name" value="CHROMOSOME 1, WHOLE GENOME SHOTGUN SEQUENCE"/>
    <property type="match status" value="1"/>
</dbReference>
<evidence type="ECO:0000256" key="2">
    <source>
        <dbReference type="SAM" id="Phobius"/>
    </source>
</evidence>
<dbReference type="PANTHER" id="PTHR40465:SF1">
    <property type="entry name" value="DUF6534 DOMAIN-CONTAINING PROTEIN"/>
    <property type="match status" value="1"/>
</dbReference>
<feature type="transmembrane region" description="Helical" evidence="2">
    <location>
        <begin position="159"/>
        <end position="185"/>
    </location>
</feature>
<keyword evidence="2" id="KW-0812">Transmembrane</keyword>
<dbReference type="InterPro" id="IPR045339">
    <property type="entry name" value="DUF6534"/>
</dbReference>
<feature type="transmembrane region" description="Helical" evidence="2">
    <location>
        <begin position="12"/>
        <end position="37"/>
    </location>
</feature>
<feature type="transmembrane region" description="Helical" evidence="2">
    <location>
        <begin position="49"/>
        <end position="73"/>
    </location>
</feature>
<evidence type="ECO:0000256" key="1">
    <source>
        <dbReference type="SAM" id="MobiDB-lite"/>
    </source>
</evidence>
<gene>
    <name evidence="4" type="ORF">Moror_7880</name>
</gene>
<feature type="transmembrane region" description="Helical" evidence="2">
    <location>
        <begin position="85"/>
        <end position="108"/>
    </location>
</feature>
<comment type="caution">
    <text evidence="4">The sequence shown here is derived from an EMBL/GenBank/DDBJ whole genome shotgun (WGS) entry which is preliminary data.</text>
</comment>
<feature type="region of interest" description="Disordered" evidence="1">
    <location>
        <begin position="303"/>
        <end position="325"/>
    </location>
</feature>
<feature type="transmembrane region" description="Helical" evidence="2">
    <location>
        <begin position="120"/>
        <end position="139"/>
    </location>
</feature>
<evidence type="ECO:0000259" key="3">
    <source>
        <dbReference type="Pfam" id="PF20152"/>
    </source>
</evidence>
<dbReference type="AlphaFoldDB" id="V2WT69"/>
<reference evidence="4 5" key="1">
    <citation type="journal article" date="2014" name="BMC Genomics">
        <title>Genome and secretome analysis of the hemibiotrophic fungal pathogen, Moniliophthora roreri, which causes frosty pod rot disease of cacao: mechanisms of the biotrophic and necrotrophic phases.</title>
        <authorList>
            <person name="Meinhardt L.W."/>
            <person name="Costa G.G.L."/>
            <person name="Thomazella D.P.T."/>
            <person name="Teixeira P.J.P.L."/>
            <person name="Carazzolle M.F."/>
            <person name="Schuster S.C."/>
            <person name="Carlson J.E."/>
            <person name="Guiltinan M.J."/>
            <person name="Mieczkowski P."/>
            <person name="Farmer A."/>
            <person name="Ramaraj T."/>
            <person name="Crozier J."/>
            <person name="Davis R.E."/>
            <person name="Shao J."/>
            <person name="Melnick R.L."/>
            <person name="Pereira G.A.G."/>
            <person name="Bailey B.A."/>
        </authorList>
    </citation>
    <scope>NUCLEOTIDE SEQUENCE [LARGE SCALE GENOMIC DNA]</scope>
    <source>
        <strain evidence="4 5">MCA 2997</strain>
    </source>
</reference>
<sequence length="325" mass="36125">MPDLQPDLGDTFGAILVATVISSCLYGVTCLQTWYYFRNYSDSILIRGVVLVILALETIHAVFITHAMYYYLILNYGNSSALLTHIWSTIGIVPLTSAIRSLVHLFYAIRVYLLSRKRDWWTPTIVCILNAAQVALSITATVETAQSPYFAVTDHSKEFLIIGILPLFFTAAGDIVCAVALSYYLHSNRSGIKSTDTRINKLIVHAVNNGVLTVVAIILVIIFIITKPRNLLYEAVLQVIGNLYANSLLSTLNSRKTHMQTALPISVDSSHLRFGSRHLSEMLHSIHPTDTSTIDIEMISHEPESDAQHGQEDANKLQLPNMGEH</sequence>
<organism evidence="4 5">
    <name type="scientific">Moniliophthora roreri (strain MCA 2997)</name>
    <name type="common">Cocoa frosty pod rot fungus</name>
    <name type="synonym">Crinipellis roreri</name>
    <dbReference type="NCBI Taxonomy" id="1381753"/>
    <lineage>
        <taxon>Eukaryota</taxon>
        <taxon>Fungi</taxon>
        <taxon>Dikarya</taxon>
        <taxon>Basidiomycota</taxon>
        <taxon>Agaricomycotina</taxon>
        <taxon>Agaricomycetes</taxon>
        <taxon>Agaricomycetidae</taxon>
        <taxon>Agaricales</taxon>
        <taxon>Marasmiineae</taxon>
        <taxon>Marasmiaceae</taxon>
        <taxon>Moniliophthora</taxon>
    </lineage>
</organism>
<accession>V2WT69</accession>
<protein>
    <recommendedName>
        <fullName evidence="3">DUF6534 domain-containing protein</fullName>
    </recommendedName>
</protein>
<dbReference type="STRING" id="1381753.V2WT69"/>
<feature type="transmembrane region" description="Helical" evidence="2">
    <location>
        <begin position="206"/>
        <end position="225"/>
    </location>
</feature>
<dbReference type="EMBL" id="AWSO01000482">
    <property type="protein sequence ID" value="ESK90053.1"/>
    <property type="molecule type" value="Genomic_DNA"/>
</dbReference>
<dbReference type="HOGENOM" id="CLU_046025_5_4_1"/>
<evidence type="ECO:0000313" key="5">
    <source>
        <dbReference type="Proteomes" id="UP000017559"/>
    </source>
</evidence>
<feature type="domain" description="DUF6534" evidence="3">
    <location>
        <begin position="171"/>
        <end position="256"/>
    </location>
</feature>
<keyword evidence="5" id="KW-1185">Reference proteome</keyword>
<dbReference type="Proteomes" id="UP000017559">
    <property type="component" value="Unassembled WGS sequence"/>
</dbReference>
<name>V2WT69_MONRO</name>
<dbReference type="KEGG" id="mrr:Moror_7880"/>
<evidence type="ECO:0000313" key="4">
    <source>
        <dbReference type="EMBL" id="ESK90053.1"/>
    </source>
</evidence>
<feature type="compositionally biased region" description="Basic and acidic residues" evidence="1">
    <location>
        <begin position="303"/>
        <end position="315"/>
    </location>
</feature>
<dbReference type="Pfam" id="PF20152">
    <property type="entry name" value="DUF6534"/>
    <property type="match status" value="1"/>
</dbReference>
<keyword evidence="2" id="KW-0472">Membrane</keyword>
<proteinExistence type="predicted"/>
<keyword evidence="2" id="KW-1133">Transmembrane helix</keyword>
<dbReference type="OrthoDB" id="2535105at2759"/>